<dbReference type="SUPFAM" id="SSF53187">
    <property type="entry name" value="Zn-dependent exopeptidases"/>
    <property type="match status" value="1"/>
</dbReference>
<dbReference type="AlphaFoldDB" id="A0A3E0ENR4"/>
<protein>
    <submittedName>
        <fullName evidence="3">Peptidase M28-like protein</fullName>
    </submittedName>
</protein>
<gene>
    <name evidence="3" type="ORF">C8P67_104449</name>
</gene>
<proteinExistence type="predicted"/>
<dbReference type="Gene3D" id="3.40.630.10">
    <property type="entry name" value="Zn peptidases"/>
    <property type="match status" value="1"/>
</dbReference>
<keyword evidence="4" id="KW-1185">Reference proteome</keyword>
<comment type="caution">
    <text evidence="3">The sequence shown here is derived from an EMBL/GenBank/DDBJ whole genome shotgun (WGS) entry which is preliminary data.</text>
</comment>
<dbReference type="GO" id="GO:0006508">
    <property type="term" value="P:proteolysis"/>
    <property type="evidence" value="ECO:0007669"/>
    <property type="project" value="InterPro"/>
</dbReference>
<feature type="signal peptide" evidence="1">
    <location>
        <begin position="1"/>
        <end position="25"/>
    </location>
</feature>
<feature type="chain" id="PRO_5017742306" evidence="1">
    <location>
        <begin position="26"/>
        <end position="329"/>
    </location>
</feature>
<dbReference type="InterPro" id="IPR045175">
    <property type="entry name" value="M28_fam"/>
</dbReference>
<dbReference type="GO" id="GO:0008235">
    <property type="term" value="F:metalloexopeptidase activity"/>
    <property type="evidence" value="ECO:0007669"/>
    <property type="project" value="InterPro"/>
</dbReference>
<dbReference type="OrthoDB" id="1521787at2"/>
<evidence type="ECO:0000313" key="4">
    <source>
        <dbReference type="Proteomes" id="UP000257136"/>
    </source>
</evidence>
<dbReference type="Proteomes" id="UP000257136">
    <property type="component" value="Unassembled WGS sequence"/>
</dbReference>
<keyword evidence="1" id="KW-0732">Signal</keyword>
<feature type="domain" description="Peptidase M28" evidence="2">
    <location>
        <begin position="103"/>
        <end position="298"/>
    </location>
</feature>
<accession>A0A3E0ENR4</accession>
<sequence length="329" mass="36560">MLFLRNLKFKVFFIGVLFFNITSSAQEGINAEIFYKHDKYLSSDKMEGRFPGTKGNNDAASYIKKYFKKFGLKKFNQNYYQPFNLFVKEGINKVNSDSVTTQNVVGYIEGSDEKLKNEFIVIGAHYDHWGWGGQNSGSKKKEAFAIHNGADDNASGVSALLCILQELSRATVKPKRSIIFISFSGEEEGLLGSKYFVSHLPVKKDVVKVMLNMDMVGRLNEEKQIYMGGAGTFPNGVELMMKLGEGSTLNPVIHAGDVGGSDHVSFYKSSIAAVGFHTGGHPQYHTPEDDIDLINIKGGALVSQYIYNALVTIANDPQQLYFINQDKIN</sequence>
<evidence type="ECO:0000313" key="3">
    <source>
        <dbReference type="EMBL" id="REG99811.1"/>
    </source>
</evidence>
<evidence type="ECO:0000256" key="1">
    <source>
        <dbReference type="SAM" id="SignalP"/>
    </source>
</evidence>
<dbReference type="PANTHER" id="PTHR12147:SF26">
    <property type="entry name" value="PEPTIDASE M28 DOMAIN-CONTAINING PROTEIN"/>
    <property type="match status" value="1"/>
</dbReference>
<evidence type="ECO:0000259" key="2">
    <source>
        <dbReference type="Pfam" id="PF04389"/>
    </source>
</evidence>
<dbReference type="EMBL" id="QUNI01000004">
    <property type="protein sequence ID" value="REG99811.1"/>
    <property type="molecule type" value="Genomic_DNA"/>
</dbReference>
<name>A0A3E0ENR4_9FLAO</name>
<dbReference type="PANTHER" id="PTHR12147">
    <property type="entry name" value="METALLOPEPTIDASE M28 FAMILY MEMBER"/>
    <property type="match status" value="1"/>
</dbReference>
<reference evidence="3 4" key="1">
    <citation type="submission" date="2018-08" db="EMBL/GenBank/DDBJ databases">
        <title>Genomic Encyclopedia of Archaeal and Bacterial Type Strains, Phase II (KMG-II): from individual species to whole genera.</title>
        <authorList>
            <person name="Goeker M."/>
        </authorList>
    </citation>
    <scope>NUCLEOTIDE SEQUENCE [LARGE SCALE GENOMIC DNA]</scope>
    <source>
        <strain evidence="3 4">DSM 100880</strain>
    </source>
</reference>
<organism evidence="3 4">
    <name type="scientific">Flavobacterium aquicola</name>
    <dbReference type="NCBI Taxonomy" id="1682742"/>
    <lineage>
        <taxon>Bacteria</taxon>
        <taxon>Pseudomonadati</taxon>
        <taxon>Bacteroidota</taxon>
        <taxon>Flavobacteriia</taxon>
        <taxon>Flavobacteriales</taxon>
        <taxon>Flavobacteriaceae</taxon>
        <taxon>Flavobacterium</taxon>
    </lineage>
</organism>
<dbReference type="Pfam" id="PF04389">
    <property type="entry name" value="Peptidase_M28"/>
    <property type="match status" value="1"/>
</dbReference>
<dbReference type="InterPro" id="IPR007484">
    <property type="entry name" value="Peptidase_M28"/>
</dbReference>